<feature type="transmembrane region" description="Helical" evidence="1">
    <location>
        <begin position="12"/>
        <end position="30"/>
    </location>
</feature>
<dbReference type="RefSeq" id="WP_336436463.1">
    <property type="nucleotide sequence ID" value="NZ_JBAWKS010000002.1"/>
</dbReference>
<evidence type="ECO:0000313" key="2">
    <source>
        <dbReference type="EMBL" id="MEI4551495.1"/>
    </source>
</evidence>
<keyword evidence="3" id="KW-1185">Reference proteome</keyword>
<keyword evidence="1" id="KW-0472">Membrane</keyword>
<name>A0ABU8EWZ4_9GAMM</name>
<evidence type="ECO:0000313" key="3">
    <source>
        <dbReference type="Proteomes" id="UP001382455"/>
    </source>
</evidence>
<dbReference type="Proteomes" id="UP001382455">
    <property type="component" value="Unassembled WGS sequence"/>
</dbReference>
<organism evidence="2 3">
    <name type="scientific">Pseudoalteromonas spongiae</name>
    <dbReference type="NCBI Taxonomy" id="298657"/>
    <lineage>
        <taxon>Bacteria</taxon>
        <taxon>Pseudomonadati</taxon>
        <taxon>Pseudomonadota</taxon>
        <taxon>Gammaproteobacteria</taxon>
        <taxon>Alteromonadales</taxon>
        <taxon>Pseudoalteromonadaceae</taxon>
        <taxon>Pseudoalteromonas</taxon>
    </lineage>
</organism>
<keyword evidence="1" id="KW-1133">Transmembrane helix</keyword>
<reference evidence="2 3" key="1">
    <citation type="submission" date="2023-12" db="EMBL/GenBank/DDBJ databases">
        <title>Friends and Foes: Symbiotic and Algicidal bacterial influence on Karenia brevis blooms.</title>
        <authorList>
            <person name="Fei C."/>
            <person name="Mohamed A.R."/>
            <person name="Booker A."/>
            <person name="Arshad M."/>
            <person name="Klass S."/>
            <person name="Ahn S."/>
            <person name="Gilbert P.M."/>
            <person name="Heil C.A."/>
            <person name="Martinez J.M."/>
            <person name="Amin S.A."/>
        </authorList>
    </citation>
    <scope>NUCLEOTIDE SEQUENCE [LARGE SCALE GENOMIC DNA]</scope>
    <source>
        <strain evidence="2 3">CE15</strain>
    </source>
</reference>
<dbReference type="EMBL" id="JBAWKS010000002">
    <property type="protein sequence ID" value="MEI4551495.1"/>
    <property type="molecule type" value="Genomic_DNA"/>
</dbReference>
<protein>
    <submittedName>
        <fullName evidence="2">Uncharacterized protein</fullName>
    </submittedName>
</protein>
<gene>
    <name evidence="2" type="ORF">WAE96_17595</name>
</gene>
<proteinExistence type="predicted"/>
<feature type="transmembrane region" description="Helical" evidence="1">
    <location>
        <begin position="36"/>
        <end position="55"/>
    </location>
</feature>
<keyword evidence="1" id="KW-0812">Transmembrane</keyword>
<accession>A0ABU8EWZ4</accession>
<sequence length="157" mass="18020">MDAVLPRERNYIQIFMASLAPLPVVLFMAAQAEGLGAFMLIVILVVMLASFVFWFKNGTKPSAWIKAGTLYIRDGAFSEVRIPRNKVQSMRYESHHSQYISKGRTGETVPMHKLFVKMEGFQEWEVPIKDMVELGAELRLYKFIKDNFFDVVLAKKP</sequence>
<comment type="caution">
    <text evidence="2">The sequence shown here is derived from an EMBL/GenBank/DDBJ whole genome shotgun (WGS) entry which is preliminary data.</text>
</comment>
<evidence type="ECO:0000256" key="1">
    <source>
        <dbReference type="SAM" id="Phobius"/>
    </source>
</evidence>